<gene>
    <name evidence="1" type="ORF">GCM10007874_07930</name>
</gene>
<name>A0ABQ6CBK9_9HYPH</name>
<dbReference type="EMBL" id="BSPC01000005">
    <property type="protein sequence ID" value="GLS17778.1"/>
    <property type="molecule type" value="Genomic_DNA"/>
</dbReference>
<sequence length="266" mass="27886">MNASGTGAAAPTPVTENGITYLHGAPLTPAGQRDPSWILGQVGDSRGNLTFFADPLTEQNLIEKAIISETGRALLDPKYKDPAGQQQALWQGTVDFLKANPDIHLGDTLTEAQKASITQPILWYTNDNGVLTPELLLPPSQVDALTKQMGGMVLGQDIAISGDAVTNTGNLIASDKVLISAGGFLDNQRAVYDGWDAHLQDGGSIKAADIGILTLGDLDVAGGSMAASGTITLQSLMGDVNILSRRLASSGRKARPWLNGCRRSLA</sequence>
<dbReference type="RefSeq" id="WP_284310582.1">
    <property type="nucleotide sequence ID" value="NZ_BSPC01000005.1"/>
</dbReference>
<keyword evidence="2" id="KW-1185">Reference proteome</keyword>
<dbReference type="Proteomes" id="UP001156882">
    <property type="component" value="Unassembled WGS sequence"/>
</dbReference>
<protein>
    <recommendedName>
        <fullName evidence="3">Filamentous hemagglutinin</fullName>
    </recommendedName>
</protein>
<reference evidence="2" key="1">
    <citation type="journal article" date="2019" name="Int. J. Syst. Evol. Microbiol.">
        <title>The Global Catalogue of Microorganisms (GCM) 10K type strain sequencing project: providing services to taxonomists for standard genome sequencing and annotation.</title>
        <authorList>
            <consortium name="The Broad Institute Genomics Platform"/>
            <consortium name="The Broad Institute Genome Sequencing Center for Infectious Disease"/>
            <person name="Wu L."/>
            <person name="Ma J."/>
        </authorList>
    </citation>
    <scope>NUCLEOTIDE SEQUENCE [LARGE SCALE GENOMIC DNA]</scope>
    <source>
        <strain evidence="2">NBRC 101365</strain>
    </source>
</reference>
<accession>A0ABQ6CBK9</accession>
<organism evidence="1 2">
    <name type="scientific">Labrys miyagiensis</name>
    <dbReference type="NCBI Taxonomy" id="346912"/>
    <lineage>
        <taxon>Bacteria</taxon>
        <taxon>Pseudomonadati</taxon>
        <taxon>Pseudomonadota</taxon>
        <taxon>Alphaproteobacteria</taxon>
        <taxon>Hyphomicrobiales</taxon>
        <taxon>Xanthobacteraceae</taxon>
        <taxon>Labrys</taxon>
    </lineage>
</organism>
<evidence type="ECO:0000313" key="2">
    <source>
        <dbReference type="Proteomes" id="UP001156882"/>
    </source>
</evidence>
<evidence type="ECO:0000313" key="1">
    <source>
        <dbReference type="EMBL" id="GLS17778.1"/>
    </source>
</evidence>
<evidence type="ECO:0008006" key="3">
    <source>
        <dbReference type="Google" id="ProtNLM"/>
    </source>
</evidence>
<comment type="caution">
    <text evidence="1">The sequence shown here is derived from an EMBL/GenBank/DDBJ whole genome shotgun (WGS) entry which is preliminary data.</text>
</comment>
<proteinExistence type="predicted"/>